<dbReference type="InterPro" id="IPR011444">
    <property type="entry name" value="DUF1549"/>
</dbReference>
<evidence type="ECO:0000256" key="1">
    <source>
        <dbReference type="SAM" id="SignalP"/>
    </source>
</evidence>
<dbReference type="Pfam" id="PF07635">
    <property type="entry name" value="PSCyt1"/>
    <property type="match status" value="1"/>
</dbReference>
<proteinExistence type="predicted"/>
<dbReference type="InterPro" id="IPR022655">
    <property type="entry name" value="DUF1553"/>
</dbReference>
<name>A0A517XTR0_9BACT</name>
<evidence type="ECO:0000313" key="5">
    <source>
        <dbReference type="EMBL" id="QDU20844.1"/>
    </source>
</evidence>
<dbReference type="GO" id="GO:0020037">
    <property type="term" value="F:heme binding"/>
    <property type="evidence" value="ECO:0007669"/>
    <property type="project" value="InterPro"/>
</dbReference>
<dbReference type="KEGG" id="uli:ETAA1_28050"/>
<sequence length="775" mass="85009" precursor="true">MRFPLAAALLTVAAAGAAADPVDYARDVRPILATQCFTCHGPDEKSRKADLRLDVRDDAVKAGAIAPGKADASEFLKRLTTAEPTEKMPPAAAKKPPLTADQIDTLRRWVNEGAKYGEHWSFAKLKRPAAPDAAGVTLIDRFVRSRLAKEKLPPAAPADKSTLVRRLTLDLTGLPPTPAEVRAFVTDAAPDAYEKLVERLLASPHYGERMAVFWLDLVRYADSIGYHSDNPMNVSPYRDYVIRSFNANLRFDQFTIEQLAGDLLPQPTLWQQVATAYNRLLQTTEEGGAQAKEYEAKYAADRVRNFGQVWLGGTIMCAECHNHKFDPYTAADFYSMAAFFADVQEGAVGRREPGLPVPTPEEEKRLAALTAAAAAAQKTLSARAAVVPVAALKAERAAATAAEKARAELEASVPRALVTKAGAPRTVRVLPRGNWLDATGPVVAPNTPAFLPPMQRGDAKQRPTRLDLARWTVSADNPLTARVFVNRVWKQFFGTGISKSLEESGAQGELPTHPELLDWLAAEFQSDWDVKRLVRLIVTSETYRQSSAETPALRERDPFNRLLARQGRWRLDAEFVRDGALASAGLLNHQIGGKSVFPYQPPGYWAALNFPTREWQKDAGEKVYRRGLYTHWQRTFLHPAMVAFDAPSREECTCDRPRSNIPQQALVLLNDPVFVEAARAFAARALAEGGADDGAKLAWAFTTATSRAPKPEEAAVLRELLARQRAEYAAQPANAARLLAVGDRPAPAGVNPAELAAWTNVCRAVLNLHESITRQ</sequence>
<dbReference type="InterPro" id="IPR036909">
    <property type="entry name" value="Cyt_c-like_dom_sf"/>
</dbReference>
<dbReference type="AlphaFoldDB" id="A0A517XTR0"/>
<dbReference type="PANTHER" id="PTHR35889">
    <property type="entry name" value="CYCLOINULO-OLIGOSACCHARIDE FRUCTANOTRANSFERASE-RELATED"/>
    <property type="match status" value="1"/>
</dbReference>
<feature type="domain" description="DUF1553" evidence="3">
    <location>
        <begin position="464"/>
        <end position="720"/>
    </location>
</feature>
<protein>
    <submittedName>
        <fullName evidence="5">Planctomycete cytochrome C</fullName>
    </submittedName>
</protein>
<dbReference type="OrthoDB" id="127107at2"/>
<dbReference type="EMBL" id="CP036273">
    <property type="protein sequence ID" value="QDU20844.1"/>
    <property type="molecule type" value="Genomic_DNA"/>
</dbReference>
<evidence type="ECO:0000313" key="6">
    <source>
        <dbReference type="Proteomes" id="UP000319576"/>
    </source>
</evidence>
<organism evidence="5 6">
    <name type="scientific">Urbifossiella limnaea</name>
    <dbReference type="NCBI Taxonomy" id="2528023"/>
    <lineage>
        <taxon>Bacteria</taxon>
        <taxon>Pseudomonadati</taxon>
        <taxon>Planctomycetota</taxon>
        <taxon>Planctomycetia</taxon>
        <taxon>Gemmatales</taxon>
        <taxon>Gemmataceae</taxon>
        <taxon>Urbifossiella</taxon>
    </lineage>
</organism>
<dbReference type="Proteomes" id="UP000319576">
    <property type="component" value="Chromosome"/>
</dbReference>
<feature type="domain" description="DUF1549" evidence="2">
    <location>
        <begin position="139"/>
        <end position="344"/>
    </location>
</feature>
<evidence type="ECO:0000259" key="4">
    <source>
        <dbReference type="Pfam" id="PF07635"/>
    </source>
</evidence>
<dbReference type="GO" id="GO:0009055">
    <property type="term" value="F:electron transfer activity"/>
    <property type="evidence" value="ECO:0007669"/>
    <property type="project" value="InterPro"/>
</dbReference>
<gene>
    <name evidence="5" type="ORF">ETAA1_28050</name>
</gene>
<reference evidence="5 6" key="1">
    <citation type="submission" date="2019-02" db="EMBL/GenBank/DDBJ databases">
        <title>Deep-cultivation of Planctomycetes and their phenomic and genomic characterization uncovers novel biology.</title>
        <authorList>
            <person name="Wiegand S."/>
            <person name="Jogler M."/>
            <person name="Boedeker C."/>
            <person name="Pinto D."/>
            <person name="Vollmers J."/>
            <person name="Rivas-Marin E."/>
            <person name="Kohn T."/>
            <person name="Peeters S.H."/>
            <person name="Heuer A."/>
            <person name="Rast P."/>
            <person name="Oberbeckmann S."/>
            <person name="Bunk B."/>
            <person name="Jeske O."/>
            <person name="Meyerdierks A."/>
            <person name="Storesund J.E."/>
            <person name="Kallscheuer N."/>
            <person name="Luecker S."/>
            <person name="Lage O.M."/>
            <person name="Pohl T."/>
            <person name="Merkel B.J."/>
            <person name="Hornburger P."/>
            <person name="Mueller R.-W."/>
            <person name="Bruemmer F."/>
            <person name="Labrenz M."/>
            <person name="Spormann A.M."/>
            <person name="Op den Camp H."/>
            <person name="Overmann J."/>
            <person name="Amann R."/>
            <person name="Jetten M.S.M."/>
            <person name="Mascher T."/>
            <person name="Medema M.H."/>
            <person name="Devos D.P."/>
            <person name="Kaster A.-K."/>
            <person name="Ovreas L."/>
            <person name="Rohde M."/>
            <person name="Galperin M.Y."/>
            <person name="Jogler C."/>
        </authorList>
    </citation>
    <scope>NUCLEOTIDE SEQUENCE [LARGE SCALE GENOMIC DNA]</scope>
    <source>
        <strain evidence="5 6">ETA_A1</strain>
    </source>
</reference>
<dbReference type="SUPFAM" id="SSF46626">
    <property type="entry name" value="Cytochrome c"/>
    <property type="match status" value="1"/>
</dbReference>
<dbReference type="Pfam" id="PF07583">
    <property type="entry name" value="PSCyt2"/>
    <property type="match status" value="1"/>
</dbReference>
<feature type="chain" id="PRO_5022124596" evidence="1">
    <location>
        <begin position="20"/>
        <end position="775"/>
    </location>
</feature>
<dbReference type="PANTHER" id="PTHR35889:SF3">
    <property type="entry name" value="F-BOX DOMAIN-CONTAINING PROTEIN"/>
    <property type="match status" value="1"/>
</dbReference>
<evidence type="ECO:0000259" key="3">
    <source>
        <dbReference type="Pfam" id="PF07587"/>
    </source>
</evidence>
<dbReference type="InterPro" id="IPR011429">
    <property type="entry name" value="Cyt_c_Planctomycete-type"/>
</dbReference>
<dbReference type="Pfam" id="PF07587">
    <property type="entry name" value="PSD1"/>
    <property type="match status" value="1"/>
</dbReference>
<accession>A0A517XTR0</accession>
<keyword evidence="6" id="KW-1185">Reference proteome</keyword>
<keyword evidence="1" id="KW-0732">Signal</keyword>
<dbReference type="RefSeq" id="WP_145239094.1">
    <property type="nucleotide sequence ID" value="NZ_CP036273.1"/>
</dbReference>
<evidence type="ECO:0000259" key="2">
    <source>
        <dbReference type="Pfam" id="PF07583"/>
    </source>
</evidence>
<feature type="signal peptide" evidence="1">
    <location>
        <begin position="1"/>
        <end position="19"/>
    </location>
</feature>
<feature type="domain" description="Cytochrome C Planctomycete-type" evidence="4">
    <location>
        <begin position="36"/>
        <end position="91"/>
    </location>
</feature>